<comment type="caution">
    <text evidence="7">The sequence shown here is derived from an EMBL/GenBank/DDBJ whole genome shotgun (WGS) entry which is preliminary data.</text>
</comment>
<dbReference type="PANTHER" id="PTHR42978:SF2">
    <property type="entry name" value="102 KBASES UNSTABLE REGION: FROM 1 TO 119443"/>
    <property type="match status" value="1"/>
</dbReference>
<reference evidence="7 8" key="1">
    <citation type="submission" date="2018-05" db="EMBL/GenBank/DDBJ databases">
        <authorList>
            <person name="Lanie J.A."/>
            <person name="Ng W.-L."/>
            <person name="Kazmierczak K.M."/>
            <person name="Andrzejewski T.M."/>
            <person name="Davidsen T.M."/>
            <person name="Wayne K.J."/>
            <person name="Tettelin H."/>
            <person name="Glass J.I."/>
            <person name="Rusch D."/>
            <person name="Podicherti R."/>
            <person name="Tsui H.-C.T."/>
            <person name="Winkler M.E."/>
        </authorList>
    </citation>
    <scope>NUCLEOTIDE SEQUENCE [LARGE SCALE GENOMIC DNA]</scope>
    <source>
        <strain evidence="7 8">BUT-10</strain>
    </source>
</reference>
<organism evidence="7 8">
    <name type="scientific">Phenylobacterium kunshanense</name>
    <dbReference type="NCBI Taxonomy" id="1445034"/>
    <lineage>
        <taxon>Bacteria</taxon>
        <taxon>Pseudomonadati</taxon>
        <taxon>Pseudomonadota</taxon>
        <taxon>Alphaproteobacteria</taxon>
        <taxon>Caulobacterales</taxon>
        <taxon>Caulobacteraceae</taxon>
        <taxon>Phenylobacterium</taxon>
    </lineage>
</organism>
<dbReference type="InterPro" id="IPR001279">
    <property type="entry name" value="Metallo-B-lactamas"/>
</dbReference>
<gene>
    <name evidence="7" type="ORF">DJ019_09685</name>
</gene>
<dbReference type="GO" id="GO:0046872">
    <property type="term" value="F:metal ion binding"/>
    <property type="evidence" value="ECO:0007669"/>
    <property type="project" value="UniProtKB-KW"/>
</dbReference>
<proteinExistence type="inferred from homology"/>
<keyword evidence="8" id="KW-1185">Reference proteome</keyword>
<dbReference type="Gene3D" id="3.60.15.10">
    <property type="entry name" value="Ribonuclease Z/Hydroxyacylglutathione hydrolase-like"/>
    <property type="match status" value="1"/>
</dbReference>
<protein>
    <submittedName>
        <fullName evidence="7">N-acyl homoserine lactonase family protein</fullName>
    </submittedName>
</protein>
<dbReference type="Proteomes" id="UP000249524">
    <property type="component" value="Unassembled WGS sequence"/>
</dbReference>
<dbReference type="SMART" id="SM00849">
    <property type="entry name" value="Lactamase_B"/>
    <property type="match status" value="1"/>
</dbReference>
<sequence>MTRLFGCVCGQFHSPGAGMGLAAERVTVPIPFYVIEHPDGVALFDAGLHDDMQAAEDPYRQQLRRQGMDVSLTAEETVAHHLERLEIDAEKVRYVVLSHLHFDHAGGLNRLPNATLVVQSREWAAGADDETARRYFLPKRFFDLGHEVRLVDGEHDLFGDGSVTCLPSHGHTPGHQSLRVRSAQGDHILVGDACYTAEAAMNRTFPAFADQAAMNQALDALLARRDRDTVVIYGHDPGQWGDKALLPSVRP</sequence>
<dbReference type="SUPFAM" id="SSF56281">
    <property type="entry name" value="Metallo-hydrolase/oxidoreductase"/>
    <property type="match status" value="1"/>
</dbReference>
<dbReference type="EMBL" id="QFYS01000003">
    <property type="protein sequence ID" value="RAK66502.1"/>
    <property type="molecule type" value="Genomic_DNA"/>
</dbReference>
<dbReference type="InterPro" id="IPR051013">
    <property type="entry name" value="MBL_superfamily_lactonases"/>
</dbReference>
<dbReference type="RefSeq" id="WP_111275810.1">
    <property type="nucleotide sequence ID" value="NZ_QFYS01000003.1"/>
</dbReference>
<comment type="cofactor">
    <cofactor evidence="1">
        <name>Zn(2+)</name>
        <dbReference type="ChEBI" id="CHEBI:29105"/>
    </cofactor>
</comment>
<evidence type="ECO:0000259" key="6">
    <source>
        <dbReference type="SMART" id="SM00849"/>
    </source>
</evidence>
<evidence type="ECO:0000256" key="2">
    <source>
        <dbReference type="ARBA" id="ARBA00007749"/>
    </source>
</evidence>
<dbReference type="GO" id="GO:0016787">
    <property type="term" value="F:hydrolase activity"/>
    <property type="evidence" value="ECO:0007669"/>
    <property type="project" value="UniProtKB-KW"/>
</dbReference>
<dbReference type="CDD" id="cd07729">
    <property type="entry name" value="AHL_lactonase_MBL-fold"/>
    <property type="match status" value="1"/>
</dbReference>
<keyword evidence="3" id="KW-0479">Metal-binding</keyword>
<evidence type="ECO:0000256" key="1">
    <source>
        <dbReference type="ARBA" id="ARBA00001947"/>
    </source>
</evidence>
<dbReference type="OrthoDB" id="9773738at2"/>
<dbReference type="Pfam" id="PF00753">
    <property type="entry name" value="Lactamase_B"/>
    <property type="match status" value="1"/>
</dbReference>
<feature type="domain" description="Metallo-beta-lactamase" evidence="6">
    <location>
        <begin position="29"/>
        <end position="235"/>
    </location>
</feature>
<evidence type="ECO:0000313" key="8">
    <source>
        <dbReference type="Proteomes" id="UP000249524"/>
    </source>
</evidence>
<evidence type="ECO:0000256" key="5">
    <source>
        <dbReference type="ARBA" id="ARBA00022833"/>
    </source>
</evidence>
<accession>A0A328BG73</accession>
<evidence type="ECO:0000256" key="3">
    <source>
        <dbReference type="ARBA" id="ARBA00022723"/>
    </source>
</evidence>
<evidence type="ECO:0000256" key="4">
    <source>
        <dbReference type="ARBA" id="ARBA00022801"/>
    </source>
</evidence>
<comment type="similarity">
    <text evidence="2">Belongs to the metallo-beta-lactamase superfamily.</text>
</comment>
<name>A0A328BG73_9CAUL</name>
<dbReference type="PANTHER" id="PTHR42978">
    <property type="entry name" value="QUORUM-QUENCHING LACTONASE YTNP-RELATED-RELATED"/>
    <property type="match status" value="1"/>
</dbReference>
<dbReference type="AlphaFoldDB" id="A0A328BG73"/>
<keyword evidence="5" id="KW-0862">Zinc</keyword>
<keyword evidence="4" id="KW-0378">Hydrolase</keyword>
<dbReference type="InterPro" id="IPR036866">
    <property type="entry name" value="RibonucZ/Hydroxyglut_hydro"/>
</dbReference>
<evidence type="ECO:0000313" key="7">
    <source>
        <dbReference type="EMBL" id="RAK66502.1"/>
    </source>
</evidence>